<dbReference type="Gene3D" id="3.30.70.1290">
    <property type="entry name" value="Transposase IS200-like"/>
    <property type="match status" value="1"/>
</dbReference>
<dbReference type="Proteomes" id="UP001500908">
    <property type="component" value="Unassembled WGS sequence"/>
</dbReference>
<keyword evidence="4" id="KW-1185">Reference proteome</keyword>
<evidence type="ECO:0000313" key="4">
    <source>
        <dbReference type="Proteomes" id="UP001500908"/>
    </source>
</evidence>
<accession>A0ABP7FMP7</accession>
<name>A0ABP7FMP7_9ACTN</name>
<protein>
    <recommendedName>
        <fullName evidence="2">Transposase IS200-like domain-containing protein</fullName>
    </recommendedName>
</protein>
<sequence length="70" mass="8056">MNLPPKVAVSKPVDSRNGVSPRRLRQKLPDLVRHYWHAQHLWSESYVAESVGGAPTTVWPQYIEQQPRPL</sequence>
<evidence type="ECO:0000256" key="1">
    <source>
        <dbReference type="SAM" id="MobiDB-lite"/>
    </source>
</evidence>
<evidence type="ECO:0000313" key="3">
    <source>
        <dbReference type="EMBL" id="GAA3743795.1"/>
    </source>
</evidence>
<dbReference type="SUPFAM" id="SSF143422">
    <property type="entry name" value="Transposase IS200-like"/>
    <property type="match status" value="1"/>
</dbReference>
<reference evidence="4" key="1">
    <citation type="journal article" date="2019" name="Int. J. Syst. Evol. Microbiol.">
        <title>The Global Catalogue of Microorganisms (GCM) 10K type strain sequencing project: providing services to taxonomists for standard genome sequencing and annotation.</title>
        <authorList>
            <consortium name="The Broad Institute Genomics Platform"/>
            <consortium name="The Broad Institute Genome Sequencing Center for Infectious Disease"/>
            <person name="Wu L."/>
            <person name="Ma J."/>
        </authorList>
    </citation>
    <scope>NUCLEOTIDE SEQUENCE [LARGE SCALE GENOMIC DNA]</scope>
    <source>
        <strain evidence="4">JCM 17137</strain>
    </source>
</reference>
<comment type="caution">
    <text evidence="3">The sequence shown here is derived from an EMBL/GenBank/DDBJ whole genome shotgun (WGS) entry which is preliminary data.</text>
</comment>
<dbReference type="InterPro" id="IPR002686">
    <property type="entry name" value="Transposase_17"/>
</dbReference>
<proteinExistence type="predicted"/>
<dbReference type="Pfam" id="PF01797">
    <property type="entry name" value="Y1_Tnp"/>
    <property type="match status" value="1"/>
</dbReference>
<feature type="region of interest" description="Disordered" evidence="1">
    <location>
        <begin position="1"/>
        <end position="20"/>
    </location>
</feature>
<feature type="domain" description="Transposase IS200-like" evidence="2">
    <location>
        <begin position="2"/>
        <end position="66"/>
    </location>
</feature>
<evidence type="ECO:0000259" key="2">
    <source>
        <dbReference type="Pfam" id="PF01797"/>
    </source>
</evidence>
<organism evidence="3 4">
    <name type="scientific">Salinactinospora qingdaonensis</name>
    <dbReference type="NCBI Taxonomy" id="702744"/>
    <lineage>
        <taxon>Bacteria</taxon>
        <taxon>Bacillati</taxon>
        <taxon>Actinomycetota</taxon>
        <taxon>Actinomycetes</taxon>
        <taxon>Streptosporangiales</taxon>
        <taxon>Nocardiopsidaceae</taxon>
        <taxon>Salinactinospora</taxon>
    </lineage>
</organism>
<gene>
    <name evidence="3" type="ORF">GCM10022402_24370</name>
</gene>
<dbReference type="InterPro" id="IPR036515">
    <property type="entry name" value="Transposase_17_sf"/>
</dbReference>
<dbReference type="EMBL" id="BAABDD010000009">
    <property type="protein sequence ID" value="GAA3743795.1"/>
    <property type="molecule type" value="Genomic_DNA"/>
</dbReference>